<dbReference type="CDD" id="cd23945">
    <property type="entry name" value="PAPS_reductase"/>
    <property type="match status" value="1"/>
</dbReference>
<name>F4XTI0_9CYAN</name>
<dbReference type="NCBIfam" id="NF002537">
    <property type="entry name" value="PRK02090.1"/>
    <property type="match status" value="1"/>
</dbReference>
<dbReference type="NCBIfam" id="TIGR02057">
    <property type="entry name" value="PAPS_reductase"/>
    <property type="match status" value="1"/>
</dbReference>
<keyword evidence="7" id="KW-1185">Reference proteome</keyword>
<dbReference type="PANTHER" id="PTHR46509">
    <property type="entry name" value="PHOSPHOADENOSINE PHOSPHOSULFATE REDUCTASE"/>
    <property type="match status" value="1"/>
</dbReference>
<feature type="compositionally biased region" description="Polar residues" evidence="4">
    <location>
        <begin position="31"/>
        <end position="44"/>
    </location>
</feature>
<comment type="catalytic activity">
    <reaction evidence="3">
        <text>[thioredoxin]-disulfide + sulfite + adenosine 3',5'-bisphosphate + 2 H(+) = [thioredoxin]-dithiol + 3'-phosphoadenylyl sulfate</text>
        <dbReference type="Rhea" id="RHEA:11724"/>
        <dbReference type="Rhea" id="RHEA-COMP:10698"/>
        <dbReference type="Rhea" id="RHEA-COMP:10700"/>
        <dbReference type="ChEBI" id="CHEBI:15378"/>
        <dbReference type="ChEBI" id="CHEBI:17359"/>
        <dbReference type="ChEBI" id="CHEBI:29950"/>
        <dbReference type="ChEBI" id="CHEBI:50058"/>
        <dbReference type="ChEBI" id="CHEBI:58339"/>
        <dbReference type="ChEBI" id="CHEBI:58343"/>
        <dbReference type="EC" id="1.8.4.8"/>
    </reaction>
</comment>
<comment type="similarity">
    <text evidence="1 3">Belongs to the PAPS reductase family. CysH subfamily.</text>
</comment>
<dbReference type="Pfam" id="PF01507">
    <property type="entry name" value="PAPS_reduct"/>
    <property type="match status" value="1"/>
</dbReference>
<dbReference type="NCBIfam" id="TIGR00434">
    <property type="entry name" value="cysH"/>
    <property type="match status" value="1"/>
</dbReference>
<dbReference type="GO" id="GO:0019379">
    <property type="term" value="P:sulfate assimilation, phosphoadenylyl sulfate reduction by phosphoadenylyl-sulfate reductase (thioredoxin)"/>
    <property type="evidence" value="ECO:0007669"/>
    <property type="project" value="UniProtKB-UniRule"/>
</dbReference>
<keyword evidence="3" id="KW-0963">Cytoplasm</keyword>
<reference evidence="7" key="1">
    <citation type="journal article" date="2011" name="Proc. Natl. Acad. Sci. U.S.A.">
        <title>Genomic insights into the physiology and ecology of the marine filamentous cyanobacterium Lyngbya majuscula.</title>
        <authorList>
            <person name="Jones A.C."/>
            <person name="Monroe E.A."/>
            <person name="Podell S."/>
            <person name="Hess W.R."/>
            <person name="Klages S."/>
            <person name="Esquenazi E."/>
            <person name="Niessen S."/>
            <person name="Hoover H."/>
            <person name="Rothmann M."/>
            <person name="Lasken R.S."/>
            <person name="Yates J.R.III."/>
            <person name="Reinhardt R."/>
            <person name="Kube M."/>
            <person name="Burkart M.D."/>
            <person name="Allen E.E."/>
            <person name="Dorrestein P.C."/>
            <person name="Gerwick W.H."/>
            <person name="Gerwick L."/>
        </authorList>
    </citation>
    <scope>NUCLEOTIDE SEQUENCE [LARGE SCALE GENOMIC DNA]</scope>
    <source>
        <strain evidence="7">3L</strain>
    </source>
</reference>
<dbReference type="AlphaFoldDB" id="F4XTI0"/>
<sequence length="295" mass="33455">MPRLNLIVSDQASGNQQAAPIESPDHLDGNGKTNQLQSQQLDPMTGVTSNPIELDLEAVNQQLTDTSATKIVEWAAETFGDGLVMSSSFGIQSAVMLHLVTSVVPDIPVIWIDTGYLPVKTYRFAEELIERLNLNVKVYQSAMSPARMEALYDRLWEKQDVESLNRYDQIRKVEPMQRALRELNATGWLAGLRKQQTDHRKSMGWVNKQGEQYKILPILNWHSRDIYKYLTAHDLPYHPMFDEGYTTVGDWHSSRPLSFDDQDERDTRFHGLKQECGIHLPETPGEAASLDSSSL</sequence>
<protein>
    <recommendedName>
        <fullName evidence="3">Phosphoadenosine 5'-phosphosulfate reductase</fullName>
        <shortName evidence="3">PAPS reductase</shortName>
        <ecNumber evidence="3">1.8.4.8</ecNumber>
    </recommendedName>
    <alternativeName>
        <fullName evidence="3">3'-phosphoadenylylsulfate reductase</fullName>
    </alternativeName>
    <alternativeName>
        <fullName evidence="3">PAPS reductase, thioredoxin dependent</fullName>
    </alternativeName>
    <alternativeName>
        <fullName evidence="3">PAPS sulfotransferase</fullName>
    </alternativeName>
    <alternativeName>
        <fullName evidence="3">PAdoPS reductase</fullName>
    </alternativeName>
</protein>
<dbReference type="SUPFAM" id="SSF52402">
    <property type="entry name" value="Adenine nucleotide alpha hydrolases-like"/>
    <property type="match status" value="1"/>
</dbReference>
<dbReference type="InterPro" id="IPR014729">
    <property type="entry name" value="Rossmann-like_a/b/a_fold"/>
</dbReference>
<comment type="pathway">
    <text evidence="3">Sulfur metabolism; hydrogen sulfide biosynthesis; sulfite from sulfate: step 3/3.</text>
</comment>
<keyword evidence="2 3" id="KW-0560">Oxidoreductase</keyword>
<dbReference type="Gene3D" id="3.40.50.620">
    <property type="entry name" value="HUPs"/>
    <property type="match status" value="1"/>
</dbReference>
<dbReference type="PANTHER" id="PTHR46509:SF1">
    <property type="entry name" value="PHOSPHOADENOSINE PHOSPHOSULFATE REDUCTASE"/>
    <property type="match status" value="1"/>
</dbReference>
<dbReference type="HOGENOM" id="CLU_044089_3_0_3"/>
<evidence type="ECO:0000313" key="7">
    <source>
        <dbReference type="Proteomes" id="UP000003959"/>
    </source>
</evidence>
<evidence type="ECO:0000256" key="1">
    <source>
        <dbReference type="ARBA" id="ARBA00009732"/>
    </source>
</evidence>
<proteinExistence type="inferred from homology"/>
<dbReference type="InterPro" id="IPR002500">
    <property type="entry name" value="PAPS_reduct_dom"/>
</dbReference>
<evidence type="ECO:0000256" key="4">
    <source>
        <dbReference type="SAM" id="MobiDB-lite"/>
    </source>
</evidence>
<dbReference type="EMBL" id="GL890929">
    <property type="protein sequence ID" value="EGJ32116.1"/>
    <property type="molecule type" value="Genomic_DNA"/>
</dbReference>
<organism evidence="6 7">
    <name type="scientific">Moorena producens 3L</name>
    <dbReference type="NCBI Taxonomy" id="489825"/>
    <lineage>
        <taxon>Bacteria</taxon>
        <taxon>Bacillati</taxon>
        <taxon>Cyanobacteriota</taxon>
        <taxon>Cyanophyceae</taxon>
        <taxon>Coleofasciculales</taxon>
        <taxon>Coleofasciculaceae</taxon>
        <taxon>Moorena</taxon>
    </lineage>
</organism>
<evidence type="ECO:0000256" key="3">
    <source>
        <dbReference type="HAMAP-Rule" id="MF_00063"/>
    </source>
</evidence>
<feature type="active site" description="Nucleophile; cysteine thiosulfonate intermediate" evidence="3">
    <location>
        <position position="276"/>
    </location>
</feature>
<evidence type="ECO:0000313" key="6">
    <source>
        <dbReference type="EMBL" id="EGJ32116.1"/>
    </source>
</evidence>
<dbReference type="InterPro" id="IPR011800">
    <property type="entry name" value="PAPS_reductase_CysH"/>
</dbReference>
<comment type="caution">
    <text evidence="3">Lacks conserved residue(s) required for the propagation of feature annotation.</text>
</comment>
<dbReference type="HAMAP" id="MF_00063">
    <property type="entry name" value="CysH"/>
    <property type="match status" value="1"/>
</dbReference>
<dbReference type="InterPro" id="IPR004511">
    <property type="entry name" value="PAPS/APS_Rdtase"/>
</dbReference>
<dbReference type="GO" id="GO:0004604">
    <property type="term" value="F:phosphoadenylyl-sulfate reductase (thioredoxin) activity"/>
    <property type="evidence" value="ECO:0007669"/>
    <property type="project" value="UniProtKB-UniRule"/>
</dbReference>
<dbReference type="GO" id="GO:0005737">
    <property type="term" value="C:cytoplasm"/>
    <property type="evidence" value="ECO:0007669"/>
    <property type="project" value="UniProtKB-SubCell"/>
</dbReference>
<feature type="domain" description="Phosphoadenosine phosphosulphate reductase" evidence="5">
    <location>
        <begin position="83"/>
        <end position="256"/>
    </location>
</feature>
<evidence type="ECO:0000259" key="5">
    <source>
        <dbReference type="Pfam" id="PF01507"/>
    </source>
</evidence>
<feature type="compositionally biased region" description="Polar residues" evidence="4">
    <location>
        <begin position="9"/>
        <end position="18"/>
    </location>
</feature>
<dbReference type="eggNOG" id="COG0175">
    <property type="taxonomic scope" value="Bacteria"/>
</dbReference>
<dbReference type="EC" id="1.8.4.8" evidence="3"/>
<dbReference type="GO" id="GO:0070814">
    <property type="term" value="P:hydrogen sulfide biosynthetic process"/>
    <property type="evidence" value="ECO:0007669"/>
    <property type="project" value="UniProtKB-UniRule"/>
</dbReference>
<dbReference type="UniPathway" id="UPA00140">
    <property type="reaction ID" value="UER00206"/>
</dbReference>
<comment type="subcellular location">
    <subcellularLocation>
        <location evidence="3">Cytoplasm</location>
    </subcellularLocation>
</comment>
<gene>
    <name evidence="3" type="primary">cysH</name>
    <name evidence="6" type="ORF">LYNGBM3L_29460</name>
</gene>
<accession>F4XTI0</accession>
<comment type="function">
    <text evidence="3">Catalyzes the formation of sulfite from phosphoadenosine 5'-phosphosulfate (PAPS) using thioredoxin as an electron donor.</text>
</comment>
<dbReference type="Proteomes" id="UP000003959">
    <property type="component" value="Unassembled WGS sequence"/>
</dbReference>
<evidence type="ECO:0000256" key="2">
    <source>
        <dbReference type="ARBA" id="ARBA00023002"/>
    </source>
</evidence>
<feature type="region of interest" description="Disordered" evidence="4">
    <location>
        <begin position="9"/>
        <end position="44"/>
    </location>
</feature>